<organism evidence="5 6">
    <name type="scientific">Nocardioides marmotae</name>
    <dbReference type="NCBI Taxonomy" id="2663857"/>
    <lineage>
        <taxon>Bacteria</taxon>
        <taxon>Bacillati</taxon>
        <taxon>Actinomycetota</taxon>
        <taxon>Actinomycetes</taxon>
        <taxon>Propionibacteriales</taxon>
        <taxon>Nocardioidaceae</taxon>
        <taxon>Nocardioides</taxon>
    </lineage>
</organism>
<dbReference type="Pfam" id="PF07161">
    <property type="entry name" value="LppX_LprAFG"/>
    <property type="match status" value="1"/>
</dbReference>
<accession>A0A6I3JC22</accession>
<reference evidence="5 6" key="1">
    <citation type="submission" date="2019-10" db="EMBL/GenBank/DDBJ databases">
        <title>Nocardioides novel species isolated from the excrement of Marmot.</title>
        <authorList>
            <person name="Zhang G."/>
        </authorList>
    </citation>
    <scope>NUCLEOTIDE SEQUENCE [LARGE SCALE GENOMIC DNA]</scope>
    <source>
        <strain evidence="6">zg-579</strain>
    </source>
</reference>
<gene>
    <name evidence="5" type="ORF">GGQ22_11505</name>
</gene>
<dbReference type="Proteomes" id="UP000433406">
    <property type="component" value="Unassembled WGS sequence"/>
</dbReference>
<dbReference type="InterPro" id="IPR029046">
    <property type="entry name" value="LolA/LolB/LppX"/>
</dbReference>
<dbReference type="SUPFAM" id="SSF89392">
    <property type="entry name" value="Prokaryotic lipoproteins and lipoprotein localization factors"/>
    <property type="match status" value="1"/>
</dbReference>
<dbReference type="EMBL" id="WLCI01000012">
    <property type="protein sequence ID" value="MTB95712.1"/>
    <property type="molecule type" value="Genomic_DNA"/>
</dbReference>
<dbReference type="PROSITE" id="PS51257">
    <property type="entry name" value="PROKAR_LIPOPROTEIN"/>
    <property type="match status" value="1"/>
</dbReference>
<dbReference type="Gene3D" id="2.50.20.20">
    <property type="match status" value="1"/>
</dbReference>
<keyword evidence="3" id="KW-1003">Cell membrane</keyword>
<keyword evidence="3" id="KW-0472">Membrane</keyword>
<evidence type="ECO:0000256" key="3">
    <source>
        <dbReference type="ARBA" id="ARBA00022475"/>
    </source>
</evidence>
<proteinExistence type="inferred from homology"/>
<keyword evidence="4" id="KW-0732">Signal</keyword>
<keyword evidence="5" id="KW-0449">Lipoprotein</keyword>
<evidence type="ECO:0000313" key="5">
    <source>
        <dbReference type="EMBL" id="MTB95712.1"/>
    </source>
</evidence>
<comment type="caution">
    <text evidence="5">The sequence shown here is derived from an EMBL/GenBank/DDBJ whole genome shotgun (WGS) entry which is preliminary data.</text>
</comment>
<feature type="signal peptide" evidence="4">
    <location>
        <begin position="1"/>
        <end position="19"/>
    </location>
</feature>
<comment type="similarity">
    <text evidence="2">Belongs to the LppX/LprAFG lipoprotein family.</text>
</comment>
<keyword evidence="6" id="KW-1185">Reference proteome</keyword>
<dbReference type="InterPro" id="IPR009830">
    <property type="entry name" value="LppX/LprAFG"/>
</dbReference>
<feature type="chain" id="PRO_5039041478" evidence="4">
    <location>
        <begin position="20"/>
        <end position="239"/>
    </location>
</feature>
<evidence type="ECO:0000256" key="1">
    <source>
        <dbReference type="ARBA" id="ARBA00004196"/>
    </source>
</evidence>
<evidence type="ECO:0000256" key="4">
    <source>
        <dbReference type="SAM" id="SignalP"/>
    </source>
</evidence>
<dbReference type="RefSeq" id="WP_154615184.1">
    <property type="nucleotide sequence ID" value="NZ_CP053660.1"/>
</dbReference>
<comment type="subcellular location">
    <subcellularLocation>
        <location evidence="1">Cell envelope</location>
    </subcellularLocation>
</comment>
<sequence>MLRSVGRSTPALLSALALSAALLTGCSGGDEDGPVGEDRTPEEVMELAKEAIDETSGLSLSLTTDDLPEGVTGIVDATGIGTHAPAFEGSLTVRILGQDAEVPVVAVDGKVYAQVPFTDGWQDIDPAEYGAPDPAELMSTDAGFSALLPATTDLEEGESVRGGANNDEVLTEYTGTVPDTVVQNVIPGAAGDFDATYTVTAEGQLRTAVLTGVFYADAPSMTYTIGFDDYGTTKDITAP</sequence>
<name>A0A6I3JC22_9ACTN</name>
<dbReference type="AlphaFoldDB" id="A0A6I3JC22"/>
<protein>
    <submittedName>
        <fullName evidence="5">LppX_LprAFG lipoprotein</fullName>
    </submittedName>
</protein>
<evidence type="ECO:0000256" key="2">
    <source>
        <dbReference type="ARBA" id="ARBA00009194"/>
    </source>
</evidence>
<dbReference type="CDD" id="cd16334">
    <property type="entry name" value="LppX-like"/>
    <property type="match status" value="1"/>
</dbReference>
<evidence type="ECO:0000313" key="6">
    <source>
        <dbReference type="Proteomes" id="UP000433406"/>
    </source>
</evidence>
<dbReference type="GO" id="GO:0030313">
    <property type="term" value="C:cell envelope"/>
    <property type="evidence" value="ECO:0007669"/>
    <property type="project" value="UniProtKB-SubCell"/>
</dbReference>